<dbReference type="Gene3D" id="3.30.70.330">
    <property type="match status" value="2"/>
</dbReference>
<dbReference type="CDD" id="cd12459">
    <property type="entry name" value="RRM1_CID8_like"/>
    <property type="match status" value="1"/>
</dbReference>
<feature type="region of interest" description="Disordered" evidence="2">
    <location>
        <begin position="1"/>
        <end position="25"/>
    </location>
</feature>
<feature type="region of interest" description="Disordered" evidence="2">
    <location>
        <begin position="48"/>
        <end position="118"/>
    </location>
</feature>
<dbReference type="Pfam" id="PF00076">
    <property type="entry name" value="RRM_1"/>
    <property type="match status" value="2"/>
</dbReference>
<dbReference type="InterPro" id="IPR034825">
    <property type="entry name" value="CID8-like_RRM2"/>
</dbReference>
<evidence type="ECO:0000313" key="5">
    <source>
        <dbReference type="Proteomes" id="UP000239649"/>
    </source>
</evidence>
<gene>
    <name evidence="4" type="ORF">C2E20_5342</name>
</gene>
<proteinExistence type="predicted"/>
<dbReference type="InterPro" id="IPR034823">
    <property type="entry name" value="CID8-like_RRM1"/>
</dbReference>
<dbReference type="InterPro" id="IPR012677">
    <property type="entry name" value="Nucleotide-bd_a/b_plait_sf"/>
</dbReference>
<dbReference type="OrthoDB" id="7763451at2759"/>
<dbReference type="SUPFAM" id="SSF54928">
    <property type="entry name" value="RNA-binding domain, RBD"/>
    <property type="match status" value="2"/>
</dbReference>
<dbReference type="AlphaFoldDB" id="A0A2P6VBA5"/>
<reference evidence="4 5" key="1">
    <citation type="journal article" date="2018" name="Plant J.">
        <title>Genome sequences of Chlorella sorokiniana UTEX 1602 and Micractinium conductrix SAG 241.80: implications to maltose excretion by a green alga.</title>
        <authorList>
            <person name="Arriola M.B."/>
            <person name="Velmurugan N."/>
            <person name="Zhang Y."/>
            <person name="Plunkett M.H."/>
            <person name="Hondzo H."/>
            <person name="Barney B.M."/>
        </authorList>
    </citation>
    <scope>NUCLEOTIDE SEQUENCE [LARGE SCALE GENOMIC DNA]</scope>
    <source>
        <strain evidence="4 5">SAG 241.80</strain>
    </source>
</reference>
<dbReference type="PANTHER" id="PTHR32343:SF22">
    <property type="entry name" value="LD29830P"/>
    <property type="match status" value="1"/>
</dbReference>
<dbReference type="GO" id="GO:0003723">
    <property type="term" value="F:RNA binding"/>
    <property type="evidence" value="ECO:0007669"/>
    <property type="project" value="UniProtKB-UniRule"/>
</dbReference>
<dbReference type="CDD" id="cd12460">
    <property type="entry name" value="RRM2_CID8_like"/>
    <property type="match status" value="1"/>
</dbReference>
<dbReference type="SMART" id="SM00360">
    <property type="entry name" value="RRM"/>
    <property type="match status" value="2"/>
</dbReference>
<evidence type="ECO:0000256" key="2">
    <source>
        <dbReference type="SAM" id="MobiDB-lite"/>
    </source>
</evidence>
<keyword evidence="5" id="KW-1185">Reference proteome</keyword>
<organism evidence="4 5">
    <name type="scientific">Micractinium conductrix</name>
    <dbReference type="NCBI Taxonomy" id="554055"/>
    <lineage>
        <taxon>Eukaryota</taxon>
        <taxon>Viridiplantae</taxon>
        <taxon>Chlorophyta</taxon>
        <taxon>core chlorophytes</taxon>
        <taxon>Trebouxiophyceae</taxon>
        <taxon>Chlorellales</taxon>
        <taxon>Chlorellaceae</taxon>
        <taxon>Chlorella clade</taxon>
        <taxon>Micractinium</taxon>
    </lineage>
</organism>
<accession>A0A2P6VBA5</accession>
<sequence>MQGRGETVAGGAAWPPASQAQDAGRETDLQGLGDQLLAAQLHALQLGGSSTASRSSSGAGGGLQPTGGQPSFQHLAGLPPGGAAAAMAAAAMAQQQQQQGRALGGRRRGGGGGRRNEEKVRRTVYISDISDAVSEAQLASFFADCGQLVDCRVCGDPNSSMRFAFIEFVGEEGAHQALSKSGSVLGDFPIRVSPSKTAIVPVNNTYLPRSNDERELVARTVFVGNVDRVLEQDQLREFFDSLCGPVSKIRLLGDAQHTSKIAFVEFVSAEGARGALKLSGALLGTLPLRVSPSKTPVRVDSRRNHDDRNSMLGSLHLTHAAAMQQAGIPAAGLHAGGLQQPLIMPAGLPAAARPGAGLPRAAALPGMLPPGGGQAHVQLPPALLMAVAGLQMGYPGMPSFPL</sequence>
<keyword evidence="1" id="KW-0694">RNA-binding</keyword>
<evidence type="ECO:0000259" key="3">
    <source>
        <dbReference type="PROSITE" id="PS50102"/>
    </source>
</evidence>
<dbReference type="Proteomes" id="UP000239649">
    <property type="component" value="Unassembled WGS sequence"/>
</dbReference>
<dbReference type="InterPro" id="IPR000504">
    <property type="entry name" value="RRM_dom"/>
</dbReference>
<name>A0A2P6VBA5_9CHLO</name>
<dbReference type="EMBL" id="LHPF02000015">
    <property type="protein sequence ID" value="PSC71376.1"/>
    <property type="molecule type" value="Genomic_DNA"/>
</dbReference>
<comment type="caution">
    <text evidence="4">The sequence shown here is derived from an EMBL/GenBank/DDBJ whole genome shotgun (WGS) entry which is preliminary data.</text>
</comment>
<evidence type="ECO:0000256" key="1">
    <source>
        <dbReference type="PROSITE-ProRule" id="PRU00176"/>
    </source>
</evidence>
<feature type="compositionally biased region" description="Low complexity" evidence="2">
    <location>
        <begin position="66"/>
        <end position="101"/>
    </location>
</feature>
<dbReference type="STRING" id="554055.A0A2P6VBA5"/>
<protein>
    <submittedName>
        <fullName evidence="4">Polyadenylate-binding -interacting 11-like</fullName>
    </submittedName>
</protein>
<dbReference type="PANTHER" id="PTHR32343">
    <property type="entry name" value="SERINE/ARGININE-RICH SPLICING FACTOR"/>
    <property type="match status" value="1"/>
</dbReference>
<dbReference type="PROSITE" id="PS50102">
    <property type="entry name" value="RRM"/>
    <property type="match status" value="2"/>
</dbReference>
<evidence type="ECO:0000313" key="4">
    <source>
        <dbReference type="EMBL" id="PSC71376.1"/>
    </source>
</evidence>
<feature type="domain" description="RRM" evidence="3">
    <location>
        <begin position="122"/>
        <end position="197"/>
    </location>
</feature>
<feature type="compositionally biased region" description="Low complexity" evidence="2">
    <location>
        <begin position="48"/>
        <end position="57"/>
    </location>
</feature>
<feature type="domain" description="RRM" evidence="3">
    <location>
        <begin position="219"/>
        <end position="295"/>
    </location>
</feature>
<dbReference type="InterPro" id="IPR035979">
    <property type="entry name" value="RBD_domain_sf"/>
</dbReference>